<dbReference type="SUPFAM" id="SSF57667">
    <property type="entry name" value="beta-beta-alpha zinc fingers"/>
    <property type="match status" value="1"/>
</dbReference>
<accession>A0ABQ9NGF3</accession>
<keyword evidence="4" id="KW-0862">Zinc</keyword>
<proteinExistence type="predicted"/>
<keyword evidence="9" id="KW-1185">Reference proteome</keyword>
<keyword evidence="2" id="KW-0677">Repeat</keyword>
<protein>
    <submittedName>
        <fullName evidence="8">Transcriptional regulator of ribosomal biogenesis proteins</fullName>
    </submittedName>
</protein>
<feature type="compositionally biased region" description="Polar residues" evidence="6">
    <location>
        <begin position="499"/>
        <end position="513"/>
    </location>
</feature>
<evidence type="ECO:0000313" key="8">
    <source>
        <dbReference type="EMBL" id="KAJ9656034.1"/>
    </source>
</evidence>
<feature type="domain" description="C2H2-type" evidence="7">
    <location>
        <begin position="672"/>
        <end position="699"/>
    </location>
</feature>
<evidence type="ECO:0000256" key="3">
    <source>
        <dbReference type="ARBA" id="ARBA00022771"/>
    </source>
</evidence>
<evidence type="ECO:0000256" key="2">
    <source>
        <dbReference type="ARBA" id="ARBA00022737"/>
    </source>
</evidence>
<dbReference type="SMART" id="SM00355">
    <property type="entry name" value="ZnF_C2H2"/>
    <property type="match status" value="3"/>
</dbReference>
<reference evidence="8" key="1">
    <citation type="submission" date="2022-10" db="EMBL/GenBank/DDBJ databases">
        <title>Culturing micro-colonial fungi from biological soil crusts in the Mojave desert and describing Neophaeococcomyces mojavensis, and introducing the new genera and species Taxawa tesnikishii.</title>
        <authorList>
            <person name="Kurbessoian T."/>
            <person name="Stajich J.E."/>
        </authorList>
    </citation>
    <scope>NUCLEOTIDE SEQUENCE</scope>
    <source>
        <strain evidence="8">TK_1</strain>
    </source>
</reference>
<dbReference type="Proteomes" id="UP001172684">
    <property type="component" value="Unassembled WGS sequence"/>
</dbReference>
<evidence type="ECO:0000256" key="1">
    <source>
        <dbReference type="ARBA" id="ARBA00022723"/>
    </source>
</evidence>
<gene>
    <name evidence="8" type="primary">SFP1</name>
    <name evidence="8" type="ORF">H2201_008677</name>
</gene>
<evidence type="ECO:0000313" key="9">
    <source>
        <dbReference type="Proteomes" id="UP001172684"/>
    </source>
</evidence>
<dbReference type="PROSITE" id="PS50157">
    <property type="entry name" value="ZINC_FINGER_C2H2_2"/>
    <property type="match status" value="2"/>
</dbReference>
<dbReference type="PROSITE" id="PS00028">
    <property type="entry name" value="ZINC_FINGER_C2H2_1"/>
    <property type="match status" value="1"/>
</dbReference>
<feature type="region of interest" description="Disordered" evidence="6">
    <location>
        <begin position="55"/>
        <end position="85"/>
    </location>
</feature>
<name>A0ABQ9NGF3_9PEZI</name>
<feature type="region of interest" description="Disordered" evidence="6">
    <location>
        <begin position="236"/>
        <end position="258"/>
    </location>
</feature>
<keyword evidence="3 5" id="KW-0863">Zinc-finger</keyword>
<dbReference type="InterPro" id="IPR036236">
    <property type="entry name" value="Znf_C2H2_sf"/>
</dbReference>
<evidence type="ECO:0000259" key="7">
    <source>
        <dbReference type="PROSITE" id="PS50157"/>
    </source>
</evidence>
<comment type="caution">
    <text evidence="8">The sequence shown here is derived from an EMBL/GenBank/DDBJ whole genome shotgun (WGS) entry which is preliminary data.</text>
</comment>
<dbReference type="PANTHER" id="PTHR23057:SF0">
    <property type="entry name" value="JUXTAPOSED WITH ANOTHER ZINC FINGER PROTEIN 1"/>
    <property type="match status" value="1"/>
</dbReference>
<evidence type="ECO:0000256" key="5">
    <source>
        <dbReference type="PROSITE-ProRule" id="PRU00042"/>
    </source>
</evidence>
<feature type="region of interest" description="Disordered" evidence="6">
    <location>
        <begin position="499"/>
        <end position="518"/>
    </location>
</feature>
<feature type="compositionally biased region" description="Basic and acidic residues" evidence="6">
    <location>
        <begin position="242"/>
        <end position="251"/>
    </location>
</feature>
<dbReference type="InterPro" id="IPR051580">
    <property type="entry name" value="ZnF-Chromatin_assoc"/>
</dbReference>
<feature type="domain" description="C2H2-type" evidence="7">
    <location>
        <begin position="611"/>
        <end position="641"/>
    </location>
</feature>
<dbReference type="InterPro" id="IPR013087">
    <property type="entry name" value="Znf_C2H2_type"/>
</dbReference>
<feature type="compositionally biased region" description="Polar residues" evidence="6">
    <location>
        <begin position="350"/>
        <end position="402"/>
    </location>
</feature>
<dbReference type="PANTHER" id="PTHR23057">
    <property type="entry name" value="JUXTAPOSED WITH ANOTHER ZINC FINGER PROTEIN 1"/>
    <property type="match status" value="1"/>
</dbReference>
<keyword evidence="1" id="KW-0479">Metal-binding</keyword>
<dbReference type="EMBL" id="JAPDRL010000141">
    <property type="protein sequence ID" value="KAJ9656034.1"/>
    <property type="molecule type" value="Genomic_DNA"/>
</dbReference>
<feature type="region of interest" description="Disordered" evidence="6">
    <location>
        <begin position="330"/>
        <end position="404"/>
    </location>
</feature>
<evidence type="ECO:0000256" key="4">
    <source>
        <dbReference type="ARBA" id="ARBA00022833"/>
    </source>
</evidence>
<evidence type="ECO:0000256" key="6">
    <source>
        <dbReference type="SAM" id="MobiDB-lite"/>
    </source>
</evidence>
<feature type="compositionally biased region" description="Polar residues" evidence="6">
    <location>
        <begin position="330"/>
        <end position="342"/>
    </location>
</feature>
<dbReference type="Gene3D" id="3.30.160.60">
    <property type="entry name" value="Classic Zinc Finger"/>
    <property type="match status" value="2"/>
</dbReference>
<organism evidence="8 9">
    <name type="scientific">Coniosporium apollinis</name>
    <dbReference type="NCBI Taxonomy" id="61459"/>
    <lineage>
        <taxon>Eukaryota</taxon>
        <taxon>Fungi</taxon>
        <taxon>Dikarya</taxon>
        <taxon>Ascomycota</taxon>
        <taxon>Pezizomycotina</taxon>
        <taxon>Dothideomycetes</taxon>
        <taxon>Dothideomycetes incertae sedis</taxon>
        <taxon>Coniosporium</taxon>
    </lineage>
</organism>
<sequence length="732" mass="79013">MLGHSDAATFETLGARGGNALHGAQGKMHNCMERETHGRSSHFNDAARYISQAVKLDSSETPPPLSYSPNASDRGRESTVESTPITTPVTAVASPNFSRPKRERDLYFSWYKKSQDGSATHASSHLGADDLLFEDTGEGSFPLFPDSPPRRKSHTMAGHYNGVRPASPIQIATPPRFNSQSPRTSNLTSALQNAGLSGQQSDAINIGGKNPSDGRMSIGARQNSLNNGMGSYFGGSGARPISVKDRQRRESQAGSLSNGMSWGGISVGSWIRDDIMTGTSPYAFQQSPSFHSSSYLPKLEANFMKDFACCGLTLDSLHDLLQHYETAHAESNAQVNNRPSISGQGGYYQNGRSGSIGFNQPRSSIQSSNQYHGFEPNQNTQMNNMQSYQSSGLGHSTFSRTPLATVPDVDPLDSMDMDDGPFQLDQPQQTMNNSQPSFNQMNNGMAPLNVNVANTMQQHRGLKTSSPTTPNAGHQAFGLQNNPTVSSVNTPTFGNQALQNAQSQTSPYTSQPGTPGELDPDFAQNYAAGMPLGPPMATGNDLDWTKINAMGNDAPSQFIDDPAKRLYSKQGGYNQQQLQALRIAQMGGNTQQTTGLNGATLGFPVEEEKPFKCPVHGCEKAYKNQNGLKYHKVHGHRNQQLQANEDGSYSIVDPITSVPYPGTVGMEKEKPYRCEVCGKRYKNLNGLKYHRQHSPPCNPELRINPAGGPVMPVNLSGMNVNVAGSGLPGMGL</sequence>